<dbReference type="GO" id="GO:0004523">
    <property type="term" value="F:RNA-DNA hybrid ribonuclease activity"/>
    <property type="evidence" value="ECO:0007669"/>
    <property type="project" value="InterPro"/>
</dbReference>
<sequence>MVDEASWTFNNHLLMFHRLLEREDPLQVPVFNADFWVTLKSYYQEAPDSHISGSSSESYREAHEELYIRTLIKSCGFQLVEIEGDASTIIRRLIDIEMIQSIISIYIVDEKQTTAHFDACRFKFCGKINNLIAYCLANKGFNFNENRC</sequence>
<proteinExistence type="predicted"/>
<feature type="domain" description="RNase H type-1" evidence="1">
    <location>
        <begin position="71"/>
        <end position="139"/>
    </location>
</feature>
<accession>A0A7J9LMI1</accession>
<keyword evidence="3" id="KW-1185">Reference proteome</keyword>
<dbReference type="AlphaFoldDB" id="A0A7J9LMI1"/>
<dbReference type="GO" id="GO:0003676">
    <property type="term" value="F:nucleic acid binding"/>
    <property type="evidence" value="ECO:0007669"/>
    <property type="project" value="InterPro"/>
</dbReference>
<organism evidence="2 3">
    <name type="scientific">Gossypium schwendimanii</name>
    <name type="common">Cotton</name>
    <dbReference type="NCBI Taxonomy" id="34291"/>
    <lineage>
        <taxon>Eukaryota</taxon>
        <taxon>Viridiplantae</taxon>
        <taxon>Streptophyta</taxon>
        <taxon>Embryophyta</taxon>
        <taxon>Tracheophyta</taxon>
        <taxon>Spermatophyta</taxon>
        <taxon>Magnoliopsida</taxon>
        <taxon>eudicotyledons</taxon>
        <taxon>Gunneridae</taxon>
        <taxon>Pentapetalae</taxon>
        <taxon>rosids</taxon>
        <taxon>malvids</taxon>
        <taxon>Malvales</taxon>
        <taxon>Malvaceae</taxon>
        <taxon>Malvoideae</taxon>
        <taxon>Gossypium</taxon>
    </lineage>
</organism>
<reference evidence="2 3" key="1">
    <citation type="journal article" date="2019" name="Genome Biol. Evol.">
        <title>Insights into the evolution of the New World diploid cottons (Gossypium, subgenus Houzingenia) based on genome sequencing.</title>
        <authorList>
            <person name="Grover C.E."/>
            <person name="Arick M.A. 2nd"/>
            <person name="Thrash A."/>
            <person name="Conover J.L."/>
            <person name="Sanders W.S."/>
            <person name="Peterson D.G."/>
            <person name="Frelichowski J.E."/>
            <person name="Scheffler J.A."/>
            <person name="Scheffler B.E."/>
            <person name="Wendel J.F."/>
        </authorList>
    </citation>
    <scope>NUCLEOTIDE SEQUENCE [LARGE SCALE GENOMIC DNA]</scope>
    <source>
        <strain evidence="2">1</strain>
        <tissue evidence="2">Leaf</tissue>
    </source>
</reference>
<gene>
    <name evidence="2" type="ORF">Goshw_012269</name>
</gene>
<protein>
    <recommendedName>
        <fullName evidence="1">RNase H type-1 domain-containing protein</fullName>
    </recommendedName>
</protein>
<evidence type="ECO:0000313" key="3">
    <source>
        <dbReference type="Proteomes" id="UP000593576"/>
    </source>
</evidence>
<dbReference type="Proteomes" id="UP000593576">
    <property type="component" value="Unassembled WGS sequence"/>
</dbReference>
<name>A0A7J9LMI1_GOSSC</name>
<dbReference type="Pfam" id="PF13456">
    <property type="entry name" value="RVT_3"/>
    <property type="match status" value="1"/>
</dbReference>
<comment type="caution">
    <text evidence="2">The sequence shown here is derived from an EMBL/GenBank/DDBJ whole genome shotgun (WGS) entry which is preliminary data.</text>
</comment>
<evidence type="ECO:0000313" key="2">
    <source>
        <dbReference type="EMBL" id="MBA0859943.1"/>
    </source>
</evidence>
<evidence type="ECO:0000259" key="1">
    <source>
        <dbReference type="Pfam" id="PF13456"/>
    </source>
</evidence>
<dbReference type="InterPro" id="IPR002156">
    <property type="entry name" value="RNaseH_domain"/>
</dbReference>
<dbReference type="EMBL" id="JABFAF010000007">
    <property type="protein sequence ID" value="MBA0859943.1"/>
    <property type="molecule type" value="Genomic_DNA"/>
</dbReference>